<dbReference type="PROSITE" id="PS50181">
    <property type="entry name" value="FBOX"/>
    <property type="match status" value="1"/>
</dbReference>
<sequence>MQESSIRTSKEVDEFPLLRLPLVAREHVLCMMTPFELINVSMTSSKARQAVTFFSRIKSRFWVGIGIREYPFIDIKESEEFGMAWCYLWTSDPSKIGLTTDSFSYECIHLFSESKMDDCMKWYESIKGVLGCRIGRACVDNLNASIGAWLQSQQDSIEDITILKANGEDVKYFLKTMRVSGNLSLTMSPTNFELEIPESLTSLSISTAKFINFDQLLRLKAQFIDLEESILTNQEINRFLKSWMLCESHLDLKSFKINISGEEAVNEIMDLPHEVATNGYKIKRSDGKRANIEFYLWKKPYLCLLIY</sequence>
<dbReference type="AlphaFoldDB" id="A0A1I7TUM0"/>
<proteinExistence type="predicted"/>
<evidence type="ECO:0000313" key="3">
    <source>
        <dbReference type="WBParaSite" id="Csp11.Scaffold629.g11947.t1"/>
    </source>
</evidence>
<reference evidence="3" key="1">
    <citation type="submission" date="2016-11" db="UniProtKB">
        <authorList>
            <consortium name="WormBaseParasite"/>
        </authorList>
    </citation>
    <scope>IDENTIFICATION</scope>
</reference>
<dbReference type="Pfam" id="PF00646">
    <property type="entry name" value="F-box"/>
    <property type="match status" value="1"/>
</dbReference>
<protein>
    <submittedName>
        <fullName evidence="3">F-box domain-containing protein</fullName>
    </submittedName>
</protein>
<name>A0A1I7TUM0_9PELO</name>
<dbReference type="Pfam" id="PF07735">
    <property type="entry name" value="FBA_2"/>
    <property type="match status" value="1"/>
</dbReference>
<keyword evidence="2" id="KW-1185">Reference proteome</keyword>
<dbReference type="WBParaSite" id="Csp11.Scaffold629.g11947.t1">
    <property type="protein sequence ID" value="Csp11.Scaffold629.g11947.t1"/>
    <property type="gene ID" value="Csp11.Scaffold629.g11947"/>
</dbReference>
<dbReference type="Proteomes" id="UP000095282">
    <property type="component" value="Unplaced"/>
</dbReference>
<evidence type="ECO:0000259" key="1">
    <source>
        <dbReference type="PROSITE" id="PS50181"/>
    </source>
</evidence>
<organism evidence="2 3">
    <name type="scientific">Caenorhabditis tropicalis</name>
    <dbReference type="NCBI Taxonomy" id="1561998"/>
    <lineage>
        <taxon>Eukaryota</taxon>
        <taxon>Metazoa</taxon>
        <taxon>Ecdysozoa</taxon>
        <taxon>Nematoda</taxon>
        <taxon>Chromadorea</taxon>
        <taxon>Rhabditida</taxon>
        <taxon>Rhabditina</taxon>
        <taxon>Rhabditomorpha</taxon>
        <taxon>Rhabditoidea</taxon>
        <taxon>Rhabditidae</taxon>
        <taxon>Peloderinae</taxon>
        <taxon>Caenorhabditis</taxon>
    </lineage>
</organism>
<dbReference type="eggNOG" id="ENOG502TJZU">
    <property type="taxonomic scope" value="Eukaryota"/>
</dbReference>
<dbReference type="PANTHER" id="PTHR21503">
    <property type="entry name" value="F-BOX-CONTAINING HYPOTHETICAL PROTEIN C.ELEGANS"/>
    <property type="match status" value="1"/>
</dbReference>
<evidence type="ECO:0000313" key="2">
    <source>
        <dbReference type="Proteomes" id="UP000095282"/>
    </source>
</evidence>
<dbReference type="PANTHER" id="PTHR21503:SF53">
    <property type="entry name" value="F-BOX ASSOCIATED DOMAIN-CONTAINING PROTEIN-RELATED"/>
    <property type="match status" value="1"/>
</dbReference>
<dbReference type="InterPro" id="IPR012885">
    <property type="entry name" value="F-box_Sdz-33"/>
</dbReference>
<accession>A0A1I7TUM0</accession>
<dbReference type="InterPro" id="IPR001810">
    <property type="entry name" value="F-box_dom"/>
</dbReference>
<feature type="domain" description="F-box" evidence="1">
    <location>
        <begin position="14"/>
        <end position="65"/>
    </location>
</feature>